<keyword evidence="8" id="KW-0464">Manganese</keyword>
<evidence type="ECO:0000256" key="4">
    <source>
        <dbReference type="ARBA" id="ARBA00022723"/>
    </source>
</evidence>
<dbReference type="Pfam" id="PF00481">
    <property type="entry name" value="PP2C"/>
    <property type="match status" value="2"/>
</dbReference>
<dbReference type="CDD" id="cd00143">
    <property type="entry name" value="PP2Cc"/>
    <property type="match status" value="1"/>
</dbReference>
<dbReference type="PROSITE" id="PS51746">
    <property type="entry name" value="PPM_2"/>
    <property type="match status" value="1"/>
</dbReference>
<comment type="cofactor">
    <cofactor evidence="2">
        <name>Mg(2+)</name>
        <dbReference type="ChEBI" id="CHEBI:18420"/>
    </cofactor>
</comment>
<evidence type="ECO:0000256" key="1">
    <source>
        <dbReference type="ARBA" id="ARBA00001936"/>
    </source>
</evidence>
<evidence type="ECO:0000256" key="2">
    <source>
        <dbReference type="ARBA" id="ARBA00001946"/>
    </source>
</evidence>
<keyword evidence="6" id="KW-0460">Magnesium</keyword>
<dbReference type="Proteomes" id="UP000242715">
    <property type="component" value="Unassembled WGS sequence"/>
</dbReference>
<protein>
    <recommendedName>
        <fullName evidence="3">protein-serine/threonine phosphatase</fullName>
        <ecNumber evidence="3">3.1.3.16</ecNumber>
    </recommendedName>
</protein>
<dbReference type="Gene3D" id="3.60.40.10">
    <property type="entry name" value="PPM-type phosphatase domain"/>
    <property type="match status" value="2"/>
</dbReference>
<gene>
    <name evidence="11" type="ORF">TSUD_126330</name>
</gene>
<evidence type="ECO:0000313" key="12">
    <source>
        <dbReference type="Proteomes" id="UP000242715"/>
    </source>
</evidence>
<keyword evidence="12" id="KW-1185">Reference proteome</keyword>
<comment type="similarity">
    <text evidence="9">Belongs to the PP2C family.</text>
</comment>
<evidence type="ECO:0000256" key="6">
    <source>
        <dbReference type="ARBA" id="ARBA00022842"/>
    </source>
</evidence>
<dbReference type="AlphaFoldDB" id="A0A2Z6NE08"/>
<organism evidence="11 12">
    <name type="scientific">Trifolium subterraneum</name>
    <name type="common">Subterranean clover</name>
    <dbReference type="NCBI Taxonomy" id="3900"/>
    <lineage>
        <taxon>Eukaryota</taxon>
        <taxon>Viridiplantae</taxon>
        <taxon>Streptophyta</taxon>
        <taxon>Embryophyta</taxon>
        <taxon>Tracheophyta</taxon>
        <taxon>Spermatophyta</taxon>
        <taxon>Magnoliopsida</taxon>
        <taxon>eudicotyledons</taxon>
        <taxon>Gunneridae</taxon>
        <taxon>Pentapetalae</taxon>
        <taxon>rosids</taxon>
        <taxon>fabids</taxon>
        <taxon>Fabales</taxon>
        <taxon>Fabaceae</taxon>
        <taxon>Papilionoideae</taxon>
        <taxon>50 kb inversion clade</taxon>
        <taxon>NPAAA clade</taxon>
        <taxon>Hologalegina</taxon>
        <taxon>IRL clade</taxon>
        <taxon>Trifolieae</taxon>
        <taxon>Trifolium</taxon>
    </lineage>
</organism>
<dbReference type="InterPro" id="IPR015655">
    <property type="entry name" value="PP2C"/>
</dbReference>
<keyword evidence="4" id="KW-0479">Metal-binding</keyword>
<dbReference type="InterPro" id="IPR036457">
    <property type="entry name" value="PPM-type-like_dom_sf"/>
</dbReference>
<dbReference type="EMBL" id="DF973360">
    <property type="protein sequence ID" value="GAU27687.1"/>
    <property type="molecule type" value="Genomic_DNA"/>
</dbReference>
<dbReference type="InterPro" id="IPR001932">
    <property type="entry name" value="PPM-type_phosphatase-like_dom"/>
</dbReference>
<comment type="cofactor">
    <cofactor evidence="1">
        <name>Mn(2+)</name>
        <dbReference type="ChEBI" id="CHEBI:29035"/>
    </cofactor>
</comment>
<evidence type="ECO:0000256" key="3">
    <source>
        <dbReference type="ARBA" id="ARBA00013081"/>
    </source>
</evidence>
<dbReference type="InterPro" id="IPR000222">
    <property type="entry name" value="PP2C_BS"/>
</dbReference>
<dbReference type="GO" id="GO:0046872">
    <property type="term" value="F:metal ion binding"/>
    <property type="evidence" value="ECO:0007669"/>
    <property type="project" value="UniProtKB-KW"/>
</dbReference>
<dbReference type="EC" id="3.1.3.16" evidence="3"/>
<feature type="domain" description="PPM-type phosphatase" evidence="10">
    <location>
        <begin position="67"/>
        <end position="260"/>
    </location>
</feature>
<evidence type="ECO:0000256" key="7">
    <source>
        <dbReference type="ARBA" id="ARBA00022912"/>
    </source>
</evidence>
<dbReference type="OrthoDB" id="10264738at2759"/>
<dbReference type="SUPFAM" id="SSF81606">
    <property type="entry name" value="PP2C-like"/>
    <property type="match status" value="1"/>
</dbReference>
<dbReference type="PANTHER" id="PTHR47992">
    <property type="entry name" value="PROTEIN PHOSPHATASE"/>
    <property type="match status" value="1"/>
</dbReference>
<proteinExistence type="inferred from homology"/>
<name>A0A2Z6NE08_TRISU</name>
<evidence type="ECO:0000256" key="5">
    <source>
        <dbReference type="ARBA" id="ARBA00022801"/>
    </source>
</evidence>
<keyword evidence="5 9" id="KW-0378">Hydrolase</keyword>
<accession>A0A2Z6NE08</accession>
<evidence type="ECO:0000313" key="11">
    <source>
        <dbReference type="EMBL" id="GAU27687.1"/>
    </source>
</evidence>
<dbReference type="PROSITE" id="PS01032">
    <property type="entry name" value="PPM_1"/>
    <property type="match status" value="1"/>
</dbReference>
<evidence type="ECO:0000259" key="10">
    <source>
        <dbReference type="PROSITE" id="PS51746"/>
    </source>
</evidence>
<sequence>MSCSVAVSNSNVFSLSSPCHFSLPSPVLKRHRPAKLHIPVASLTVEVLPPVPSPTPAKDVVEVEGIGFSVYCKKGIRKQMEDRYSASVNLHGESKQAFFGVFDGHGGTKASEFAAHNLEKNVLEVIKSDYESDIEEAVRNGYLKTDSDFLKEELNGGSCCVTTLIRNGNLIVSNAGDCRAVISRGEPETKVVKIESHHDLLILASDGLWEKVSNQEAVDIARSFCVGSNTQGSFKACKKLVDLSASRGSIDDISIMIIELQNYI</sequence>
<dbReference type="SMART" id="SM00332">
    <property type="entry name" value="PP2Cc"/>
    <property type="match status" value="1"/>
</dbReference>
<evidence type="ECO:0000256" key="9">
    <source>
        <dbReference type="RuleBase" id="RU003465"/>
    </source>
</evidence>
<dbReference type="GO" id="GO:0004722">
    <property type="term" value="F:protein serine/threonine phosphatase activity"/>
    <property type="evidence" value="ECO:0007669"/>
    <property type="project" value="UniProtKB-EC"/>
</dbReference>
<evidence type="ECO:0000256" key="8">
    <source>
        <dbReference type="ARBA" id="ARBA00023211"/>
    </source>
</evidence>
<keyword evidence="7 9" id="KW-0904">Protein phosphatase</keyword>
<reference evidence="12" key="1">
    <citation type="journal article" date="2017" name="Front. Plant Sci.">
        <title>Climate Clever Clovers: New Paradigm to Reduce the Environmental Footprint of Ruminants by Breeding Low Methanogenic Forages Utilizing Haplotype Variation.</title>
        <authorList>
            <person name="Kaur P."/>
            <person name="Appels R."/>
            <person name="Bayer P.E."/>
            <person name="Keeble-Gagnere G."/>
            <person name="Wang J."/>
            <person name="Hirakawa H."/>
            <person name="Shirasawa K."/>
            <person name="Vercoe P."/>
            <person name="Stefanova K."/>
            <person name="Durmic Z."/>
            <person name="Nichols P."/>
            <person name="Revell C."/>
            <person name="Isobe S.N."/>
            <person name="Edwards D."/>
            <person name="Erskine W."/>
        </authorList>
    </citation>
    <scope>NUCLEOTIDE SEQUENCE [LARGE SCALE GENOMIC DNA]</scope>
    <source>
        <strain evidence="12">cv. Daliak</strain>
    </source>
</reference>